<dbReference type="Gene3D" id="1.10.10.60">
    <property type="entry name" value="Homeodomain-like"/>
    <property type="match status" value="1"/>
</dbReference>
<dbReference type="PROSITE" id="PS50943">
    <property type="entry name" value="HTH_CROC1"/>
    <property type="match status" value="1"/>
</dbReference>
<sequence>MLWCDAIWPHPRFAWGNVMEAAEALAVVVRALRRRKGFAQENLITIDRSYWGRIERGEVNITIDVLIRLAALMEVEPASLVLMATSLQSNEPFGEGLKRVSKQMNRIRKESVDQEMESMARAGKLPPGRPVRSDAARKAAEANRLSSAGVSVSEIAERLELSRSTVRRYLKTITSNQTDSV</sequence>
<dbReference type="Proteomes" id="UP000326953">
    <property type="component" value="Unassembled WGS sequence"/>
</dbReference>
<dbReference type="EMBL" id="CABVHK010000026">
    <property type="protein sequence ID" value="VVN44093.1"/>
    <property type="molecule type" value="Genomic_DNA"/>
</dbReference>
<dbReference type="InterPro" id="IPR001387">
    <property type="entry name" value="Cro/C1-type_HTH"/>
</dbReference>
<organism evidence="2 3">
    <name type="scientific">Pseudomonas fluorescens</name>
    <dbReference type="NCBI Taxonomy" id="294"/>
    <lineage>
        <taxon>Bacteria</taxon>
        <taxon>Pseudomonadati</taxon>
        <taxon>Pseudomonadota</taxon>
        <taxon>Gammaproteobacteria</taxon>
        <taxon>Pseudomonadales</taxon>
        <taxon>Pseudomonadaceae</taxon>
        <taxon>Pseudomonas</taxon>
    </lineage>
</organism>
<evidence type="ECO:0000313" key="2">
    <source>
        <dbReference type="EMBL" id="VVN44093.1"/>
    </source>
</evidence>
<accession>A0A5E6XRS4</accession>
<dbReference type="GO" id="GO:0003677">
    <property type="term" value="F:DNA binding"/>
    <property type="evidence" value="ECO:0007669"/>
    <property type="project" value="InterPro"/>
</dbReference>
<protein>
    <recommendedName>
        <fullName evidence="1">HTH cro/C1-type domain-containing protein</fullName>
    </recommendedName>
</protein>
<evidence type="ECO:0000259" key="1">
    <source>
        <dbReference type="PROSITE" id="PS50943"/>
    </source>
</evidence>
<dbReference type="AlphaFoldDB" id="A0A5E6XRS4"/>
<reference evidence="2 3" key="1">
    <citation type="submission" date="2019-09" db="EMBL/GenBank/DDBJ databases">
        <authorList>
            <person name="Chandra G."/>
            <person name="Truman W A."/>
        </authorList>
    </citation>
    <scope>NUCLEOTIDE SEQUENCE [LARGE SCALE GENOMIC DNA]</scope>
    <source>
        <strain evidence="2">PS662</strain>
    </source>
</reference>
<dbReference type="InterPro" id="IPR010982">
    <property type="entry name" value="Lambda_DNA-bd_dom_sf"/>
</dbReference>
<dbReference type="InterPro" id="IPR013196">
    <property type="entry name" value="HTH_11"/>
</dbReference>
<name>A0A5E6XRS4_PSEFL</name>
<dbReference type="SUPFAM" id="SSF47413">
    <property type="entry name" value="lambda repressor-like DNA-binding domains"/>
    <property type="match status" value="1"/>
</dbReference>
<dbReference type="Gene3D" id="1.10.260.40">
    <property type="entry name" value="lambda repressor-like DNA-binding domains"/>
    <property type="match status" value="1"/>
</dbReference>
<proteinExistence type="predicted"/>
<dbReference type="Pfam" id="PF08279">
    <property type="entry name" value="HTH_11"/>
    <property type="match status" value="1"/>
</dbReference>
<gene>
    <name evidence="2" type="ORF">PS662_05685</name>
</gene>
<evidence type="ECO:0000313" key="3">
    <source>
        <dbReference type="Proteomes" id="UP000326953"/>
    </source>
</evidence>
<feature type="domain" description="HTH cro/C1-type" evidence="1">
    <location>
        <begin position="29"/>
        <end position="80"/>
    </location>
</feature>
<dbReference type="SMART" id="SM00530">
    <property type="entry name" value="HTH_XRE"/>
    <property type="match status" value="1"/>
</dbReference>
<dbReference type="CDD" id="cd00093">
    <property type="entry name" value="HTH_XRE"/>
    <property type="match status" value="1"/>
</dbReference>